<reference evidence="2" key="1">
    <citation type="submission" date="2020-07" db="EMBL/GenBank/DDBJ databases">
        <title>Genome sequence and genetic diversity analysis of an under-domesticated orphan crop, white fonio (Digitaria exilis).</title>
        <authorList>
            <person name="Bennetzen J.L."/>
            <person name="Chen S."/>
            <person name="Ma X."/>
            <person name="Wang X."/>
            <person name="Yssel A.E.J."/>
            <person name="Chaluvadi S.R."/>
            <person name="Johnson M."/>
            <person name="Gangashetty P."/>
            <person name="Hamidou F."/>
            <person name="Sanogo M.D."/>
            <person name="Zwaenepoel A."/>
            <person name="Wallace J."/>
            <person name="Van De Peer Y."/>
            <person name="Van Deynze A."/>
        </authorList>
    </citation>
    <scope>NUCLEOTIDE SEQUENCE</scope>
    <source>
        <tissue evidence="2">Leaves</tissue>
    </source>
</reference>
<accession>A0A835A0I5</accession>
<keyword evidence="3" id="KW-1185">Reference proteome</keyword>
<organism evidence="2 3">
    <name type="scientific">Digitaria exilis</name>
    <dbReference type="NCBI Taxonomy" id="1010633"/>
    <lineage>
        <taxon>Eukaryota</taxon>
        <taxon>Viridiplantae</taxon>
        <taxon>Streptophyta</taxon>
        <taxon>Embryophyta</taxon>
        <taxon>Tracheophyta</taxon>
        <taxon>Spermatophyta</taxon>
        <taxon>Magnoliopsida</taxon>
        <taxon>Liliopsida</taxon>
        <taxon>Poales</taxon>
        <taxon>Poaceae</taxon>
        <taxon>PACMAD clade</taxon>
        <taxon>Panicoideae</taxon>
        <taxon>Panicodae</taxon>
        <taxon>Paniceae</taxon>
        <taxon>Anthephorinae</taxon>
        <taxon>Digitaria</taxon>
    </lineage>
</organism>
<protein>
    <recommendedName>
        <fullName evidence="1">Reverse transcriptase zinc-binding domain-containing protein</fullName>
    </recommendedName>
</protein>
<dbReference type="AlphaFoldDB" id="A0A835A0I5"/>
<proteinExistence type="predicted"/>
<evidence type="ECO:0000259" key="1">
    <source>
        <dbReference type="Pfam" id="PF13966"/>
    </source>
</evidence>
<comment type="caution">
    <text evidence="2">The sequence shown here is derived from an EMBL/GenBank/DDBJ whole genome shotgun (WGS) entry which is preliminary data.</text>
</comment>
<evidence type="ECO:0000313" key="3">
    <source>
        <dbReference type="Proteomes" id="UP000636709"/>
    </source>
</evidence>
<dbReference type="InterPro" id="IPR026960">
    <property type="entry name" value="RVT-Znf"/>
</dbReference>
<evidence type="ECO:0000313" key="2">
    <source>
        <dbReference type="EMBL" id="KAF8647671.1"/>
    </source>
</evidence>
<dbReference type="Proteomes" id="UP000636709">
    <property type="component" value="Unassembled WGS sequence"/>
</dbReference>
<sequence>MRIWNTKLPTKVKYFGWLLYHGRLNTRAALHYKGIQELEDSYCETCATTLDTQEHIFCECRLASEVWGRMGVTCYPEWCQAPWLIGSYLPLPPQVHLDVILLTMWQIWKARNKLIFDQALATASDILRQVINDMDSWSCRYKDNKNLLHTWRMYLANSCNSVDSLPPSPVLLTWECLGHLCKSMFLSME</sequence>
<dbReference type="EMBL" id="JACEFO010002840">
    <property type="protein sequence ID" value="KAF8647671.1"/>
    <property type="molecule type" value="Genomic_DNA"/>
</dbReference>
<dbReference type="OrthoDB" id="684339at2759"/>
<gene>
    <name evidence="2" type="ORF">HU200_065309</name>
</gene>
<dbReference type="Pfam" id="PF13966">
    <property type="entry name" value="zf-RVT"/>
    <property type="match status" value="1"/>
</dbReference>
<name>A0A835A0I5_9POAL</name>
<feature type="domain" description="Reverse transcriptase zinc-binding" evidence="1">
    <location>
        <begin position="3"/>
        <end position="67"/>
    </location>
</feature>